<evidence type="ECO:0000256" key="9">
    <source>
        <dbReference type="ARBA" id="ARBA00023136"/>
    </source>
</evidence>
<dbReference type="PROSITE" id="PS00108">
    <property type="entry name" value="PROTEIN_KINASE_ST"/>
    <property type="match status" value="1"/>
</dbReference>
<dbReference type="Proteomes" id="UP001180020">
    <property type="component" value="Unassembled WGS sequence"/>
</dbReference>
<evidence type="ECO:0000256" key="2">
    <source>
        <dbReference type="ARBA" id="ARBA00022679"/>
    </source>
</evidence>
<dbReference type="PROSITE" id="PS50011">
    <property type="entry name" value="PROTEIN_KINASE_DOM"/>
    <property type="match status" value="1"/>
</dbReference>
<feature type="domain" description="Protein kinase" evidence="12">
    <location>
        <begin position="372"/>
        <end position="653"/>
    </location>
</feature>
<keyword evidence="8 11" id="KW-1133">Transmembrane helix</keyword>
<keyword evidence="9 11" id="KW-0472">Membrane</keyword>
<name>A0AAV9ECE9_ACOCL</name>
<evidence type="ECO:0000259" key="12">
    <source>
        <dbReference type="PROSITE" id="PS50011"/>
    </source>
</evidence>
<dbReference type="InterPro" id="IPR000719">
    <property type="entry name" value="Prot_kinase_dom"/>
</dbReference>
<keyword evidence="5 13" id="KW-0418">Kinase</keyword>
<dbReference type="GO" id="GO:0005524">
    <property type="term" value="F:ATP binding"/>
    <property type="evidence" value="ECO:0007669"/>
    <property type="project" value="UniProtKB-UniRule"/>
</dbReference>
<evidence type="ECO:0000256" key="7">
    <source>
        <dbReference type="ARBA" id="ARBA00022970"/>
    </source>
</evidence>
<dbReference type="PANTHER" id="PTHR46146">
    <property type="entry name" value="SERINE/THREONINE-PROTEIN KINASE-LIKE PROTEIN CCR4"/>
    <property type="match status" value="1"/>
</dbReference>
<evidence type="ECO:0000313" key="14">
    <source>
        <dbReference type="Proteomes" id="UP001180020"/>
    </source>
</evidence>
<dbReference type="InterPro" id="IPR009091">
    <property type="entry name" value="RCC1/BLIP-II"/>
</dbReference>
<feature type="transmembrane region" description="Helical" evidence="11">
    <location>
        <begin position="44"/>
        <end position="65"/>
    </location>
</feature>
<dbReference type="SUPFAM" id="SSF50985">
    <property type="entry name" value="RCC1/BLIP-II"/>
    <property type="match status" value="1"/>
</dbReference>
<keyword evidence="2" id="KW-0808">Transferase</keyword>
<dbReference type="InterPro" id="IPR011009">
    <property type="entry name" value="Kinase-like_dom_sf"/>
</dbReference>
<dbReference type="InterPro" id="IPR013057">
    <property type="entry name" value="AA_transpt_TM"/>
</dbReference>
<dbReference type="Gene3D" id="1.10.510.10">
    <property type="entry name" value="Transferase(Phosphotransferase) domain 1"/>
    <property type="match status" value="1"/>
</dbReference>
<reference evidence="13" key="2">
    <citation type="submission" date="2023-06" db="EMBL/GenBank/DDBJ databases">
        <authorList>
            <person name="Ma L."/>
            <person name="Liu K.-W."/>
            <person name="Li Z."/>
            <person name="Hsiao Y.-Y."/>
            <person name="Qi Y."/>
            <person name="Fu T."/>
            <person name="Tang G."/>
            <person name="Zhang D."/>
            <person name="Sun W.-H."/>
            <person name="Liu D.-K."/>
            <person name="Li Y."/>
            <person name="Chen G.-Z."/>
            <person name="Liu X.-D."/>
            <person name="Liao X.-Y."/>
            <person name="Jiang Y.-T."/>
            <person name="Yu X."/>
            <person name="Hao Y."/>
            <person name="Huang J."/>
            <person name="Zhao X.-W."/>
            <person name="Ke S."/>
            <person name="Chen Y.-Y."/>
            <person name="Wu W.-L."/>
            <person name="Hsu J.-L."/>
            <person name="Lin Y.-F."/>
            <person name="Huang M.-D."/>
            <person name="Li C.-Y."/>
            <person name="Huang L."/>
            <person name="Wang Z.-W."/>
            <person name="Zhao X."/>
            <person name="Zhong W.-Y."/>
            <person name="Peng D.-H."/>
            <person name="Ahmad S."/>
            <person name="Lan S."/>
            <person name="Zhang J.-S."/>
            <person name="Tsai W.-C."/>
            <person name="Van De Peer Y."/>
            <person name="Liu Z.-J."/>
        </authorList>
    </citation>
    <scope>NUCLEOTIDE SEQUENCE</scope>
    <source>
        <strain evidence="13">CP</strain>
        <tissue evidence="13">Leaves</tissue>
    </source>
</reference>
<keyword evidence="7" id="KW-0813">Transport</keyword>
<gene>
    <name evidence="13" type="primary">CCR4</name>
    <name evidence="13" type="ORF">QJS10_CPA08g01242</name>
</gene>
<dbReference type="SMART" id="SM00220">
    <property type="entry name" value="S_TKc"/>
    <property type="match status" value="1"/>
</dbReference>
<organism evidence="13 14">
    <name type="scientific">Acorus calamus</name>
    <name type="common">Sweet flag</name>
    <dbReference type="NCBI Taxonomy" id="4465"/>
    <lineage>
        <taxon>Eukaryota</taxon>
        <taxon>Viridiplantae</taxon>
        <taxon>Streptophyta</taxon>
        <taxon>Embryophyta</taxon>
        <taxon>Tracheophyta</taxon>
        <taxon>Spermatophyta</taxon>
        <taxon>Magnoliopsida</taxon>
        <taxon>Liliopsida</taxon>
        <taxon>Acoraceae</taxon>
        <taxon>Acorus</taxon>
    </lineage>
</organism>
<dbReference type="Gene3D" id="3.30.200.20">
    <property type="entry name" value="Phosphorylase Kinase, domain 1"/>
    <property type="match status" value="1"/>
</dbReference>
<dbReference type="PANTHER" id="PTHR46146:SF4">
    <property type="entry name" value="SERINE_THREONINE-PROTEIN KINASE-LIKE PROTEIN CCR4"/>
    <property type="match status" value="1"/>
</dbReference>
<feature type="transmembrane region" description="Helical" evidence="11">
    <location>
        <begin position="300"/>
        <end position="324"/>
    </location>
</feature>
<feature type="binding site" evidence="10">
    <location>
        <position position="400"/>
    </location>
    <ligand>
        <name>ATP</name>
        <dbReference type="ChEBI" id="CHEBI:30616"/>
    </ligand>
</feature>
<dbReference type="GO" id="GO:0016020">
    <property type="term" value="C:membrane"/>
    <property type="evidence" value="ECO:0007669"/>
    <property type="project" value="UniProtKB-SubCell"/>
</dbReference>
<evidence type="ECO:0000256" key="3">
    <source>
        <dbReference type="ARBA" id="ARBA00022692"/>
    </source>
</evidence>
<feature type="transmembrane region" description="Helical" evidence="11">
    <location>
        <begin position="6"/>
        <end position="32"/>
    </location>
</feature>
<evidence type="ECO:0000256" key="8">
    <source>
        <dbReference type="ARBA" id="ARBA00022989"/>
    </source>
</evidence>
<reference evidence="13" key="1">
    <citation type="journal article" date="2023" name="Nat. Commun.">
        <title>Diploid and tetraploid genomes of Acorus and the evolution of monocots.</title>
        <authorList>
            <person name="Ma L."/>
            <person name="Liu K.W."/>
            <person name="Li Z."/>
            <person name="Hsiao Y.Y."/>
            <person name="Qi Y."/>
            <person name="Fu T."/>
            <person name="Tang G.D."/>
            <person name="Zhang D."/>
            <person name="Sun W.H."/>
            <person name="Liu D.K."/>
            <person name="Li Y."/>
            <person name="Chen G.Z."/>
            <person name="Liu X.D."/>
            <person name="Liao X.Y."/>
            <person name="Jiang Y.T."/>
            <person name="Yu X."/>
            <person name="Hao Y."/>
            <person name="Huang J."/>
            <person name="Zhao X.W."/>
            <person name="Ke S."/>
            <person name="Chen Y.Y."/>
            <person name="Wu W.L."/>
            <person name="Hsu J.L."/>
            <person name="Lin Y.F."/>
            <person name="Huang M.D."/>
            <person name="Li C.Y."/>
            <person name="Huang L."/>
            <person name="Wang Z.W."/>
            <person name="Zhao X."/>
            <person name="Zhong W.Y."/>
            <person name="Peng D.H."/>
            <person name="Ahmad S."/>
            <person name="Lan S."/>
            <person name="Zhang J.S."/>
            <person name="Tsai W.C."/>
            <person name="Van de Peer Y."/>
            <person name="Liu Z.J."/>
        </authorList>
    </citation>
    <scope>NUCLEOTIDE SEQUENCE</scope>
    <source>
        <strain evidence="13">CP</strain>
    </source>
</reference>
<comment type="subcellular location">
    <subcellularLocation>
        <location evidence="1">Membrane</location>
    </subcellularLocation>
</comment>
<dbReference type="Pfam" id="PF01490">
    <property type="entry name" value="Aa_trans"/>
    <property type="match status" value="1"/>
</dbReference>
<evidence type="ECO:0000313" key="13">
    <source>
        <dbReference type="EMBL" id="KAK1310470.1"/>
    </source>
</evidence>
<protein>
    <submittedName>
        <fullName evidence="13">Serine/threonine-protein kinase-like protein CCR4</fullName>
    </submittedName>
</protein>
<dbReference type="InterPro" id="IPR017441">
    <property type="entry name" value="Protein_kinase_ATP_BS"/>
</dbReference>
<evidence type="ECO:0000256" key="10">
    <source>
        <dbReference type="PROSITE-ProRule" id="PRU10141"/>
    </source>
</evidence>
<dbReference type="SUPFAM" id="SSF56112">
    <property type="entry name" value="Protein kinase-like (PK-like)"/>
    <property type="match status" value="1"/>
</dbReference>
<accession>A0AAV9ECE9</accession>
<dbReference type="GO" id="GO:0006865">
    <property type="term" value="P:amino acid transport"/>
    <property type="evidence" value="ECO:0007669"/>
    <property type="project" value="UniProtKB-KW"/>
</dbReference>
<keyword evidence="6 10" id="KW-0067">ATP-binding</keyword>
<dbReference type="EMBL" id="JAUJYO010000008">
    <property type="protein sequence ID" value="KAK1310470.1"/>
    <property type="molecule type" value="Genomic_DNA"/>
</dbReference>
<dbReference type="AlphaFoldDB" id="A0AAV9ECE9"/>
<evidence type="ECO:0000256" key="6">
    <source>
        <dbReference type="ARBA" id="ARBA00022840"/>
    </source>
</evidence>
<dbReference type="InterPro" id="IPR008271">
    <property type="entry name" value="Ser/Thr_kinase_AS"/>
</dbReference>
<dbReference type="GO" id="GO:0004672">
    <property type="term" value="F:protein kinase activity"/>
    <property type="evidence" value="ECO:0007669"/>
    <property type="project" value="InterPro"/>
</dbReference>
<proteinExistence type="predicted"/>
<comment type="caution">
    <text evidence="13">The sequence shown here is derived from an EMBL/GenBank/DDBJ whole genome shotgun (WGS) entry which is preliminary data.</text>
</comment>
<keyword evidence="7" id="KW-0029">Amino-acid transport</keyword>
<keyword evidence="4 10" id="KW-0547">Nucleotide-binding</keyword>
<keyword evidence="3 11" id="KW-0812">Transmembrane</keyword>
<evidence type="ECO:0000256" key="4">
    <source>
        <dbReference type="ARBA" id="ARBA00022741"/>
    </source>
</evidence>
<evidence type="ECO:0000256" key="11">
    <source>
        <dbReference type="SAM" id="Phobius"/>
    </source>
</evidence>
<dbReference type="Pfam" id="PF00069">
    <property type="entry name" value="Pkinase"/>
    <property type="match status" value="1"/>
</dbReference>
<evidence type="ECO:0000256" key="1">
    <source>
        <dbReference type="ARBA" id="ARBA00004370"/>
    </source>
</evidence>
<dbReference type="Gene3D" id="2.130.10.30">
    <property type="entry name" value="Regulator of chromosome condensation 1/beta-lactamase-inhibitor protein II"/>
    <property type="match status" value="1"/>
</dbReference>
<evidence type="ECO:0000256" key="5">
    <source>
        <dbReference type="ARBA" id="ARBA00022777"/>
    </source>
</evidence>
<dbReference type="CDD" id="cd14066">
    <property type="entry name" value="STKc_IRAK"/>
    <property type="match status" value="1"/>
</dbReference>
<sequence>MMFPFFNAIVGLLGSVAFWPLTVYLPVSMYMAQAKIKRGSHKWLVLHGLSVVSLIVSLIAAVGSFADIADRLKHATLFKIEFSLFGPLSTFSISHVANSSVVICALLPTSGQAPGPVLNCTALDSRLTRTYPNQGMPYSSIAAGDDQVCGLDMGSRTVVCWWWLEAARGPAKGSKLSALAVGRDFLCGLMENGTVTCAGLWAGITARFASIGGRGRVFCGVMTADFSLACWGRHDDTADEAVFVRVLPGPCRPASDCACGMLSDSGSVCGDNGVVCLLCKLARPAHASPKGNQAGLRMRLALIIVGTVGVVSCLLGALLAFVLLGPRKENKQRVHDSGRHGGPWLENVLIMGHGGKLEEFELEELSGATDGFSEAYRIGTGSFGGVYRAVLSDGRAVALKWAEPARPTSISHRGPGRERDDFVSELALLSRLNHKNLVRLFGHCSDGVERVLVYEYVANGSLHDHLFHGRAGPLDSCAARVRVALDAARRVEYLHAYAVPPVVHCDIKSSNILLGLDLAAKVADFGLSRFAGGADANARAVGTVGYMDPEYYRMRRLTTKSDVYSFGVVLLEMLNGIRARHWDEEACAQRNIVDLQAEGGDARQLLDKRLPPPTPAEIEAVERVWEVAASCVRLESHDRPTMTDVVAGLECALAVRLEPECLSRSTIEDRSSI</sequence>
<dbReference type="PROSITE" id="PS00107">
    <property type="entry name" value="PROTEIN_KINASE_ATP"/>
    <property type="match status" value="1"/>
</dbReference>
<keyword evidence="14" id="KW-1185">Reference proteome</keyword>